<dbReference type="GO" id="GO:0008168">
    <property type="term" value="F:methyltransferase activity"/>
    <property type="evidence" value="ECO:0007669"/>
    <property type="project" value="UniProtKB-KW"/>
</dbReference>
<keyword evidence="2" id="KW-0489">Methyltransferase</keyword>
<dbReference type="Pfam" id="PF13649">
    <property type="entry name" value="Methyltransf_25"/>
    <property type="match status" value="1"/>
</dbReference>
<sequence length="137" mass="15421">MFYSSCLHSISNMATESLPLTKQRVTVPVLEAYDLWAKTYDSDGNVLQLLDNELIDEVLPALLFQPLETIVDFGCGTGRNTEKLLRYPNIQQIFGLDGTPAMLAQAKSRMEDPPIASTGIQHHHRLPRLSRRSCHLQ</sequence>
<accession>A0A8H6Y4B6</accession>
<dbReference type="InterPro" id="IPR029063">
    <property type="entry name" value="SAM-dependent_MTases_sf"/>
</dbReference>
<organism evidence="2 3">
    <name type="scientific">Mycena venus</name>
    <dbReference type="NCBI Taxonomy" id="2733690"/>
    <lineage>
        <taxon>Eukaryota</taxon>
        <taxon>Fungi</taxon>
        <taxon>Dikarya</taxon>
        <taxon>Basidiomycota</taxon>
        <taxon>Agaricomycotina</taxon>
        <taxon>Agaricomycetes</taxon>
        <taxon>Agaricomycetidae</taxon>
        <taxon>Agaricales</taxon>
        <taxon>Marasmiineae</taxon>
        <taxon>Mycenaceae</taxon>
        <taxon>Mycena</taxon>
    </lineage>
</organism>
<protein>
    <submittedName>
        <fullName evidence="2">Methyltransferase small domain-containing protein</fullName>
    </submittedName>
</protein>
<dbReference type="Gene3D" id="3.40.50.150">
    <property type="entry name" value="Vaccinia Virus protein VP39"/>
    <property type="match status" value="1"/>
</dbReference>
<keyword evidence="3" id="KW-1185">Reference proteome</keyword>
<reference evidence="2" key="1">
    <citation type="submission" date="2020-05" db="EMBL/GenBank/DDBJ databases">
        <title>Mycena genomes resolve the evolution of fungal bioluminescence.</title>
        <authorList>
            <person name="Tsai I.J."/>
        </authorList>
    </citation>
    <scope>NUCLEOTIDE SEQUENCE</scope>
    <source>
        <strain evidence="2">CCC161011</strain>
    </source>
</reference>
<dbReference type="Proteomes" id="UP000620124">
    <property type="component" value="Unassembled WGS sequence"/>
</dbReference>
<dbReference type="CDD" id="cd02440">
    <property type="entry name" value="AdoMet_MTases"/>
    <property type="match status" value="1"/>
</dbReference>
<proteinExistence type="predicted"/>
<dbReference type="InterPro" id="IPR041698">
    <property type="entry name" value="Methyltransf_25"/>
</dbReference>
<dbReference type="AlphaFoldDB" id="A0A8H6Y4B6"/>
<dbReference type="OrthoDB" id="66144at2759"/>
<dbReference type="SUPFAM" id="SSF53335">
    <property type="entry name" value="S-adenosyl-L-methionine-dependent methyltransferases"/>
    <property type="match status" value="1"/>
</dbReference>
<keyword evidence="2" id="KW-0808">Transferase</keyword>
<comment type="caution">
    <text evidence="2">The sequence shown here is derived from an EMBL/GenBank/DDBJ whole genome shotgun (WGS) entry which is preliminary data.</text>
</comment>
<dbReference type="EMBL" id="JACAZI010000008">
    <property type="protein sequence ID" value="KAF7353928.1"/>
    <property type="molecule type" value="Genomic_DNA"/>
</dbReference>
<evidence type="ECO:0000259" key="1">
    <source>
        <dbReference type="Pfam" id="PF13649"/>
    </source>
</evidence>
<dbReference type="GO" id="GO:0032259">
    <property type="term" value="P:methylation"/>
    <property type="evidence" value="ECO:0007669"/>
    <property type="project" value="UniProtKB-KW"/>
</dbReference>
<evidence type="ECO:0000313" key="2">
    <source>
        <dbReference type="EMBL" id="KAF7353928.1"/>
    </source>
</evidence>
<gene>
    <name evidence="2" type="ORF">MVEN_01079000</name>
</gene>
<feature type="domain" description="Methyltransferase" evidence="1">
    <location>
        <begin position="70"/>
        <end position="114"/>
    </location>
</feature>
<evidence type="ECO:0000313" key="3">
    <source>
        <dbReference type="Proteomes" id="UP000620124"/>
    </source>
</evidence>
<name>A0A8H6Y4B6_9AGAR</name>